<name>A0A1G2N129_9BACT</name>
<evidence type="ECO:0000313" key="3">
    <source>
        <dbReference type="Proteomes" id="UP000178089"/>
    </source>
</evidence>
<comment type="caution">
    <text evidence="2">The sequence shown here is derived from an EMBL/GenBank/DDBJ whole genome shotgun (WGS) entry which is preliminary data.</text>
</comment>
<dbReference type="STRING" id="1802315.A3F51_03340"/>
<dbReference type="AlphaFoldDB" id="A0A1G2N129"/>
<organism evidence="2 3">
    <name type="scientific">Candidatus Taylorbacteria bacterium RIFCSPHIGHO2_12_FULL_45_16</name>
    <dbReference type="NCBI Taxonomy" id="1802315"/>
    <lineage>
        <taxon>Bacteria</taxon>
        <taxon>Candidatus Tayloriibacteriota</taxon>
    </lineage>
</organism>
<evidence type="ECO:0000256" key="1">
    <source>
        <dbReference type="SAM" id="Phobius"/>
    </source>
</evidence>
<proteinExistence type="predicted"/>
<dbReference type="Proteomes" id="UP000178089">
    <property type="component" value="Unassembled WGS sequence"/>
</dbReference>
<accession>A0A1G2N129</accession>
<gene>
    <name evidence="2" type="ORF">A3F51_03340</name>
</gene>
<keyword evidence="1" id="KW-1133">Transmembrane helix</keyword>
<dbReference type="EMBL" id="MHRT01000001">
    <property type="protein sequence ID" value="OHA29733.1"/>
    <property type="molecule type" value="Genomic_DNA"/>
</dbReference>
<feature type="transmembrane region" description="Helical" evidence="1">
    <location>
        <begin position="62"/>
        <end position="82"/>
    </location>
</feature>
<evidence type="ECO:0000313" key="2">
    <source>
        <dbReference type="EMBL" id="OHA29733.1"/>
    </source>
</evidence>
<keyword evidence="1" id="KW-0472">Membrane</keyword>
<sequence>MSFLLINVSLAQAQTPDKYTLLEALPCIESPETVDGNGNKIPAVTCSESQIREIDFQGYVQYMFNLLIALAAVAAVFMIVWGGFEYMSSDSFLGKKDGLKKLQNAISGLLLVLCSYLILKTIDPRLVAIPTNLVEPIIIQCADNPDISIGDPGCKSGDIGSFFNELTAELEKYQVKIQGIAEKQKQTQAIVSDLKKQQDALLAQLHNYKIGDPEFDELVAEIKNKDYEIAKEKANLVVNATKLSLAAQSKQTFIDLENNDTTKNLSGINMVFDKQKEVINKIRDDGNSQLTKINQLEEIYNHGGINDQANYYESVLELNRSDTIVGNTTFGLFSKNTAYVGSSAVFLGSGEVFEKKELESRLAKYIGTAEQMMGNVKDPELQKDLQKRLKNSRDLINAKFSVRENNK</sequence>
<keyword evidence="1" id="KW-0812">Transmembrane</keyword>
<reference evidence="2 3" key="1">
    <citation type="journal article" date="2016" name="Nat. Commun.">
        <title>Thousands of microbial genomes shed light on interconnected biogeochemical processes in an aquifer system.</title>
        <authorList>
            <person name="Anantharaman K."/>
            <person name="Brown C.T."/>
            <person name="Hug L.A."/>
            <person name="Sharon I."/>
            <person name="Castelle C.J."/>
            <person name="Probst A.J."/>
            <person name="Thomas B.C."/>
            <person name="Singh A."/>
            <person name="Wilkins M.J."/>
            <person name="Karaoz U."/>
            <person name="Brodie E.L."/>
            <person name="Williams K.H."/>
            <person name="Hubbard S.S."/>
            <person name="Banfield J.F."/>
        </authorList>
    </citation>
    <scope>NUCLEOTIDE SEQUENCE [LARGE SCALE GENOMIC DNA]</scope>
</reference>
<protein>
    <submittedName>
        <fullName evidence="2">Uncharacterized protein</fullName>
    </submittedName>
</protein>